<feature type="region of interest" description="Disordered" evidence="1">
    <location>
        <begin position="326"/>
        <end position="354"/>
    </location>
</feature>
<feature type="region of interest" description="Disordered" evidence="1">
    <location>
        <begin position="44"/>
        <end position="111"/>
    </location>
</feature>
<organism evidence="2 3">
    <name type="scientific">Ceratodon purpureus</name>
    <name type="common">Fire moss</name>
    <name type="synonym">Dicranum purpureum</name>
    <dbReference type="NCBI Taxonomy" id="3225"/>
    <lineage>
        <taxon>Eukaryota</taxon>
        <taxon>Viridiplantae</taxon>
        <taxon>Streptophyta</taxon>
        <taxon>Embryophyta</taxon>
        <taxon>Bryophyta</taxon>
        <taxon>Bryophytina</taxon>
        <taxon>Bryopsida</taxon>
        <taxon>Dicranidae</taxon>
        <taxon>Pseudoditrichales</taxon>
        <taxon>Ditrichaceae</taxon>
        <taxon>Ceratodon</taxon>
    </lineage>
</organism>
<feature type="region of interest" description="Disordered" evidence="1">
    <location>
        <begin position="602"/>
        <end position="629"/>
    </location>
</feature>
<feature type="compositionally biased region" description="Polar residues" evidence="1">
    <location>
        <begin position="329"/>
        <end position="354"/>
    </location>
</feature>
<feature type="compositionally biased region" description="Polar residues" evidence="1">
    <location>
        <begin position="166"/>
        <end position="187"/>
    </location>
</feature>
<evidence type="ECO:0000256" key="1">
    <source>
        <dbReference type="SAM" id="MobiDB-lite"/>
    </source>
</evidence>
<comment type="caution">
    <text evidence="2">The sequence shown here is derived from an EMBL/GenBank/DDBJ whole genome shotgun (WGS) entry which is preliminary data.</text>
</comment>
<evidence type="ECO:0000313" key="3">
    <source>
        <dbReference type="Proteomes" id="UP000822688"/>
    </source>
</evidence>
<proteinExistence type="predicted"/>
<dbReference type="Proteomes" id="UP000822688">
    <property type="component" value="Chromosome 4"/>
</dbReference>
<protein>
    <submittedName>
        <fullName evidence="2">Uncharacterized protein</fullName>
    </submittedName>
</protein>
<accession>A0A8T0I7P0</accession>
<name>A0A8T0I7P0_CERPU</name>
<feature type="region of interest" description="Disordered" evidence="1">
    <location>
        <begin position="166"/>
        <end position="189"/>
    </location>
</feature>
<sequence length="702" mass="76140">MGVCLSRCGETHNQVGPAAISQRNYSFDNTESLKKFLHLQGAVKSSHSSSPRTSLGGLSQNIPHSSELFSLPASEPDRTSFAVSPSPGRTSRASVSSHITSFSPKGRRSCSWGGRFSVEKTSTGCRKRIRPALRVEQDLAAHQRLIEAIARLERLNDGKQLELRVSSASDLDPTDTTTAPQHNASRSRNVRHYQLPLQLPKSALCPPNTATTTPVIPLANSVSNFLREVESYVSLIEAPRVSSSSEAIAVSKNGRPVSKAISRLANYRCDETDSDDMFTFFEASTSSEDGEVRKKRSPISTSLHRLVQSVTQVHPVENLPPVAEKAPTAQFSMNSKSPLSKPSSGNRSTKQSRTVTANIDIVDPCIESMRVESGEEATGTTLSDIEKNVVAMLKKSPTVRRPSPSRLRALKGLRRRLSRSLDSRECGAVHVDFDYLLRSAGPIAASRLSNVSNSKTITAQDAALTDATSTEEPVLLPVTSMPNCDPDIKLDEAVCDVKDEENCTVEFLDASTLELLDHTSTVDLASSEQPSPQVVMLMQDQSPTTSGAESCITEPESFEEHCSTAEPAANLESPSMEVLLDEDQSPSTLASALSSFREPFNFDNSVESPSPESRSECSESTSSLCSSCPSEAGEQADYHSIPHCTQPEVEDFQMFLSKAFNSLLKLLLVADREQTGLDYTAVPDAKMGSLEEENTEDSDQCS</sequence>
<dbReference type="EMBL" id="CM026424">
    <property type="protein sequence ID" value="KAG0579554.1"/>
    <property type="molecule type" value="Genomic_DNA"/>
</dbReference>
<reference evidence="2" key="1">
    <citation type="submission" date="2020-06" db="EMBL/GenBank/DDBJ databases">
        <title>WGS assembly of Ceratodon purpureus strain R40.</title>
        <authorList>
            <person name="Carey S.B."/>
            <person name="Jenkins J."/>
            <person name="Shu S."/>
            <person name="Lovell J.T."/>
            <person name="Sreedasyam A."/>
            <person name="Maumus F."/>
            <person name="Tiley G.P."/>
            <person name="Fernandez-Pozo N."/>
            <person name="Barry K."/>
            <person name="Chen C."/>
            <person name="Wang M."/>
            <person name="Lipzen A."/>
            <person name="Daum C."/>
            <person name="Saski C.A."/>
            <person name="Payton A.C."/>
            <person name="Mcbreen J.C."/>
            <person name="Conrad R.E."/>
            <person name="Kollar L.M."/>
            <person name="Olsson S."/>
            <person name="Huttunen S."/>
            <person name="Landis J.B."/>
            <person name="Wickett N.J."/>
            <person name="Johnson M.G."/>
            <person name="Rensing S.A."/>
            <person name="Grimwood J."/>
            <person name="Schmutz J."/>
            <person name="Mcdaniel S.F."/>
        </authorList>
    </citation>
    <scope>NUCLEOTIDE SEQUENCE</scope>
    <source>
        <strain evidence="2">R40</strain>
    </source>
</reference>
<feature type="compositionally biased region" description="Polar residues" evidence="1">
    <location>
        <begin position="44"/>
        <end position="68"/>
    </location>
</feature>
<keyword evidence="3" id="KW-1185">Reference proteome</keyword>
<evidence type="ECO:0000313" key="2">
    <source>
        <dbReference type="EMBL" id="KAG0579554.1"/>
    </source>
</evidence>
<feature type="compositionally biased region" description="Polar residues" evidence="1">
    <location>
        <begin position="81"/>
        <end position="103"/>
    </location>
</feature>
<dbReference type="AlphaFoldDB" id="A0A8T0I7P0"/>
<gene>
    <name evidence="2" type="ORF">KC19_4G106300</name>
</gene>
<feature type="compositionally biased region" description="Low complexity" evidence="1">
    <location>
        <begin position="605"/>
        <end position="629"/>
    </location>
</feature>